<organism evidence="13 14">
    <name type="scientific">Chondromyces apiculatus DSM 436</name>
    <dbReference type="NCBI Taxonomy" id="1192034"/>
    <lineage>
        <taxon>Bacteria</taxon>
        <taxon>Pseudomonadati</taxon>
        <taxon>Myxococcota</taxon>
        <taxon>Polyangia</taxon>
        <taxon>Polyangiales</taxon>
        <taxon>Polyangiaceae</taxon>
        <taxon>Chondromyces</taxon>
    </lineage>
</organism>
<dbReference type="PANTHER" id="PTHR11533:SF174">
    <property type="entry name" value="PUROMYCIN-SENSITIVE AMINOPEPTIDASE-RELATED"/>
    <property type="match status" value="1"/>
</dbReference>
<dbReference type="GO" id="GO:0016020">
    <property type="term" value="C:membrane"/>
    <property type="evidence" value="ECO:0007669"/>
    <property type="project" value="TreeGrafter"/>
</dbReference>
<evidence type="ECO:0000256" key="8">
    <source>
        <dbReference type="ARBA" id="ARBA00022723"/>
    </source>
</evidence>
<dbReference type="AlphaFoldDB" id="A0A017TIE6"/>
<keyword evidence="7" id="KW-0645">Protease</keyword>
<evidence type="ECO:0000256" key="11">
    <source>
        <dbReference type="ARBA" id="ARBA00023049"/>
    </source>
</evidence>
<proteinExistence type="inferred from homology"/>
<dbReference type="SUPFAM" id="SSF55486">
    <property type="entry name" value="Metalloproteases ('zincins'), catalytic domain"/>
    <property type="match status" value="1"/>
</dbReference>
<evidence type="ECO:0000256" key="4">
    <source>
        <dbReference type="ARBA" id="ARBA00012564"/>
    </source>
</evidence>
<evidence type="ECO:0000256" key="1">
    <source>
        <dbReference type="ARBA" id="ARBA00000098"/>
    </source>
</evidence>
<evidence type="ECO:0000256" key="5">
    <source>
        <dbReference type="ARBA" id="ARBA00015611"/>
    </source>
</evidence>
<comment type="cofactor">
    <cofactor evidence="2">
        <name>Zn(2+)</name>
        <dbReference type="ChEBI" id="CHEBI:29105"/>
    </cofactor>
</comment>
<dbReference type="PROSITE" id="PS51257">
    <property type="entry name" value="PROKAR_LIPOPROTEIN"/>
    <property type="match status" value="1"/>
</dbReference>
<dbReference type="SUPFAM" id="SSF63737">
    <property type="entry name" value="Leukotriene A4 hydrolase N-terminal domain"/>
    <property type="match status" value="1"/>
</dbReference>
<dbReference type="GO" id="GO:0005737">
    <property type="term" value="C:cytoplasm"/>
    <property type="evidence" value="ECO:0007669"/>
    <property type="project" value="TreeGrafter"/>
</dbReference>
<dbReference type="GO" id="GO:0070006">
    <property type="term" value="F:metalloaminopeptidase activity"/>
    <property type="evidence" value="ECO:0007669"/>
    <property type="project" value="TreeGrafter"/>
</dbReference>
<dbReference type="Gene3D" id="1.10.390.10">
    <property type="entry name" value="Neutral Protease Domain 2"/>
    <property type="match status" value="1"/>
</dbReference>
<dbReference type="GO" id="GO:0008270">
    <property type="term" value="F:zinc ion binding"/>
    <property type="evidence" value="ECO:0007669"/>
    <property type="project" value="InterPro"/>
</dbReference>
<dbReference type="InterPro" id="IPR042097">
    <property type="entry name" value="Aminopeptidase_N-like_N_sf"/>
</dbReference>
<keyword evidence="8" id="KW-0479">Metal-binding</keyword>
<dbReference type="OrthoDB" id="9816201at2"/>
<dbReference type="GO" id="GO:0016285">
    <property type="term" value="F:alanyl aminopeptidase activity"/>
    <property type="evidence" value="ECO:0007669"/>
    <property type="project" value="UniProtKB-EC"/>
</dbReference>
<dbReference type="PANTHER" id="PTHR11533">
    <property type="entry name" value="PROTEASE M1 ZINC METALLOPROTEASE"/>
    <property type="match status" value="1"/>
</dbReference>
<dbReference type="Proteomes" id="UP000019678">
    <property type="component" value="Unassembled WGS sequence"/>
</dbReference>
<gene>
    <name evidence="13" type="ORF">CAP_2522</name>
</gene>
<evidence type="ECO:0000256" key="9">
    <source>
        <dbReference type="ARBA" id="ARBA00022801"/>
    </source>
</evidence>
<dbReference type="Gene3D" id="2.60.40.1730">
    <property type="entry name" value="tricorn interacting facor f3 domain"/>
    <property type="match status" value="1"/>
</dbReference>
<dbReference type="InterPro" id="IPR027268">
    <property type="entry name" value="Peptidase_M4/M1_CTD_sf"/>
</dbReference>
<keyword evidence="6" id="KW-0031">Aminopeptidase</keyword>
<dbReference type="PRINTS" id="PR00756">
    <property type="entry name" value="ALADIPTASE"/>
</dbReference>
<dbReference type="Pfam" id="PF01433">
    <property type="entry name" value="Peptidase_M1"/>
    <property type="match status" value="1"/>
</dbReference>
<keyword evidence="14" id="KW-1185">Reference proteome</keyword>
<dbReference type="CDD" id="cd09603">
    <property type="entry name" value="M1_APN_like"/>
    <property type="match status" value="1"/>
</dbReference>
<evidence type="ECO:0000313" key="13">
    <source>
        <dbReference type="EMBL" id="EYF08662.1"/>
    </source>
</evidence>
<dbReference type="STRING" id="1192034.CAP_2522"/>
<comment type="caution">
    <text evidence="13">The sequence shown here is derived from an EMBL/GenBank/DDBJ whole genome shotgun (WGS) entry which is preliminary data.</text>
</comment>
<dbReference type="EC" id="3.4.11.2" evidence="4"/>
<evidence type="ECO:0000256" key="3">
    <source>
        <dbReference type="ARBA" id="ARBA00010136"/>
    </source>
</evidence>
<protein>
    <recommendedName>
        <fullName evidence="5">Aminopeptidase N</fullName>
        <ecNumber evidence="4">3.4.11.2</ecNumber>
    </recommendedName>
</protein>
<comment type="catalytic activity">
    <reaction evidence="1">
        <text>Release of an N-terminal amino acid, Xaa-|-Yaa- from a peptide, amide or arylamide. Xaa is preferably Ala, but may be most amino acids including Pro (slow action). When a terminal hydrophobic residue is followed by a prolyl residue, the two may be released as an intact Xaa-Pro dipeptide.</text>
        <dbReference type="EC" id="3.4.11.2"/>
    </reaction>
</comment>
<dbReference type="GO" id="GO:0006508">
    <property type="term" value="P:proteolysis"/>
    <property type="evidence" value="ECO:0007669"/>
    <property type="project" value="UniProtKB-KW"/>
</dbReference>
<evidence type="ECO:0000256" key="6">
    <source>
        <dbReference type="ARBA" id="ARBA00022438"/>
    </source>
</evidence>
<evidence type="ECO:0000256" key="10">
    <source>
        <dbReference type="ARBA" id="ARBA00022833"/>
    </source>
</evidence>
<dbReference type="eggNOG" id="COG0308">
    <property type="taxonomic scope" value="Bacteria"/>
</dbReference>
<dbReference type="InterPro" id="IPR001930">
    <property type="entry name" value="Peptidase_M1"/>
</dbReference>
<dbReference type="InterPro" id="IPR014782">
    <property type="entry name" value="Peptidase_M1_dom"/>
</dbReference>
<name>A0A017TIE6_9BACT</name>
<dbReference type="InterPro" id="IPR050344">
    <property type="entry name" value="Peptidase_M1_aminopeptidases"/>
</dbReference>
<dbReference type="GO" id="GO:0043171">
    <property type="term" value="P:peptide catabolic process"/>
    <property type="evidence" value="ECO:0007669"/>
    <property type="project" value="TreeGrafter"/>
</dbReference>
<evidence type="ECO:0000256" key="7">
    <source>
        <dbReference type="ARBA" id="ARBA00022670"/>
    </source>
</evidence>
<evidence type="ECO:0000259" key="12">
    <source>
        <dbReference type="Pfam" id="PF01433"/>
    </source>
</evidence>
<dbReference type="EMBL" id="ASRX01000002">
    <property type="protein sequence ID" value="EYF08662.1"/>
    <property type="molecule type" value="Genomic_DNA"/>
</dbReference>
<keyword evidence="11" id="KW-0482">Metalloprotease</keyword>
<comment type="similarity">
    <text evidence="3">Belongs to the peptidase M1 family.</text>
</comment>
<accession>A0A017TIE6</accession>
<reference evidence="13 14" key="1">
    <citation type="submission" date="2013-05" db="EMBL/GenBank/DDBJ databases">
        <title>Genome assembly of Chondromyces apiculatus DSM 436.</title>
        <authorList>
            <person name="Sharma G."/>
            <person name="Khatri I."/>
            <person name="Kaur C."/>
            <person name="Mayilraj S."/>
            <person name="Subramanian S."/>
        </authorList>
    </citation>
    <scope>NUCLEOTIDE SEQUENCE [LARGE SCALE GENOMIC DNA]</scope>
    <source>
        <strain evidence="13 14">DSM 436</strain>
    </source>
</reference>
<dbReference type="GO" id="GO:0005615">
    <property type="term" value="C:extracellular space"/>
    <property type="evidence" value="ECO:0007669"/>
    <property type="project" value="TreeGrafter"/>
</dbReference>
<dbReference type="GO" id="GO:0042277">
    <property type="term" value="F:peptide binding"/>
    <property type="evidence" value="ECO:0007669"/>
    <property type="project" value="TreeGrafter"/>
</dbReference>
<feature type="domain" description="Peptidase M1 membrane alanine aminopeptidase" evidence="12">
    <location>
        <begin position="265"/>
        <end position="466"/>
    </location>
</feature>
<sequence>MSARPSPSPARALCRRGVVAFGVFVGGLSGCGAHPRTSAPSAEDDRGRGAQVVLRGKETPAAGYDVLDYDASLRLVPETRAISGRVRISVKVRAASPTLDLAAEGMILDAVREGGDARAHGMQDGRLRIPLEGAAPGTTRTIEIAYHAWPSRGLRFGKDAVFTVFHTERWLPSSDLPGDKATLTLRLTAPAGLTVVASGDPVAREPLPEGLERHTFRLGIPHAAYLYGFAAGEFHEASRAAGKVGLRFLSTERSGADLERVFTGTEEMLRFFEGRAGVPYPFAHYTQVLVQGGSPQEVAGFAVLPADYAESVLSEPREDWMIAHELAHAWWGNLVTCAGWADFWLNEAFATFMVAAYKEQRWGADEYGREVLLARRSYGRIRQRGEDRALAFPGPVRAKDVSGPISYAKGSAVLYLLRHQLGERAFWAGVKAFVQDNAGGAVTSDALQAAMAAASGERLDGFFQQWVHGTGVPEVVVRHREEGRSLVFEVEQRQQGPWSFPLQLAVETDAGRESRTVAITAGRQEVRFPLAGALRSARADDGGHLPFAIEHPRPAPMLLQQLRHEPDVAGRADALERLSGLCRDAGETQECAAVHEAMRERAEDDTSRLVRKMAADALAP</sequence>
<evidence type="ECO:0000313" key="14">
    <source>
        <dbReference type="Proteomes" id="UP000019678"/>
    </source>
</evidence>
<keyword evidence="10" id="KW-0862">Zinc</keyword>
<keyword evidence="9" id="KW-0378">Hydrolase</keyword>
<evidence type="ECO:0000256" key="2">
    <source>
        <dbReference type="ARBA" id="ARBA00001947"/>
    </source>
</evidence>